<keyword evidence="4" id="KW-1185">Reference proteome</keyword>
<dbReference type="Proteomes" id="UP000001542">
    <property type="component" value="Unassembled WGS sequence"/>
</dbReference>
<name>A2DGQ7_TRIV3</name>
<dbReference type="SMR" id="A2DGQ7"/>
<dbReference type="EMBL" id="DS113198">
    <property type="protein sequence ID" value="EAY20444.1"/>
    <property type="molecule type" value="Genomic_DNA"/>
</dbReference>
<reference evidence="3" key="1">
    <citation type="submission" date="2006-10" db="EMBL/GenBank/DDBJ databases">
        <authorList>
            <person name="Amadeo P."/>
            <person name="Zhao Q."/>
            <person name="Wortman J."/>
            <person name="Fraser-Liggett C."/>
            <person name="Carlton J."/>
        </authorList>
    </citation>
    <scope>NUCLEOTIDE SEQUENCE</scope>
    <source>
        <strain evidence="3">G3</strain>
    </source>
</reference>
<protein>
    <submittedName>
        <fullName evidence="3">IQ calmodulin-binding motif family protein</fullName>
    </submittedName>
</protein>
<dbReference type="VEuPathDB" id="TrichDB:TVAGG3_0997470"/>
<feature type="compositionally biased region" description="Acidic residues" evidence="2">
    <location>
        <begin position="1789"/>
        <end position="1800"/>
    </location>
</feature>
<dbReference type="RefSeq" id="XP_001581430.1">
    <property type="nucleotide sequence ID" value="XM_001581380.1"/>
</dbReference>
<feature type="compositionally biased region" description="Basic and acidic residues" evidence="2">
    <location>
        <begin position="1831"/>
        <end position="1842"/>
    </location>
</feature>
<evidence type="ECO:0000313" key="4">
    <source>
        <dbReference type="Proteomes" id="UP000001542"/>
    </source>
</evidence>
<feature type="compositionally biased region" description="Basic and acidic residues" evidence="2">
    <location>
        <begin position="1876"/>
        <end position="1885"/>
    </location>
</feature>
<dbReference type="VEuPathDB" id="TrichDB:TVAG_110560"/>
<proteinExistence type="predicted"/>
<feature type="region of interest" description="Disordered" evidence="2">
    <location>
        <begin position="1785"/>
        <end position="1885"/>
    </location>
</feature>
<feature type="compositionally biased region" description="Basic and acidic residues" evidence="2">
    <location>
        <begin position="1812"/>
        <end position="1821"/>
    </location>
</feature>
<dbReference type="InParanoid" id="A2DGQ7"/>
<evidence type="ECO:0000256" key="2">
    <source>
        <dbReference type="SAM" id="MobiDB-lite"/>
    </source>
</evidence>
<feature type="compositionally biased region" description="Basic and acidic residues" evidence="2">
    <location>
        <begin position="1851"/>
        <end position="1864"/>
    </location>
</feature>
<feature type="region of interest" description="Disordered" evidence="2">
    <location>
        <begin position="1938"/>
        <end position="1961"/>
    </location>
</feature>
<dbReference type="CDD" id="cd23767">
    <property type="entry name" value="IQCD"/>
    <property type="match status" value="1"/>
</dbReference>
<feature type="coiled-coil region" evidence="1">
    <location>
        <begin position="309"/>
        <end position="336"/>
    </location>
</feature>
<keyword evidence="1" id="KW-0175">Coiled coil</keyword>
<dbReference type="PROSITE" id="PS50096">
    <property type="entry name" value="IQ"/>
    <property type="match status" value="1"/>
</dbReference>
<dbReference type="KEGG" id="tva:5465981"/>
<reference evidence="3" key="2">
    <citation type="journal article" date="2007" name="Science">
        <title>Draft genome sequence of the sexually transmitted pathogen Trichomonas vaginalis.</title>
        <authorList>
            <person name="Carlton J.M."/>
            <person name="Hirt R.P."/>
            <person name="Silva J.C."/>
            <person name="Delcher A.L."/>
            <person name="Schatz M."/>
            <person name="Zhao Q."/>
            <person name="Wortman J.R."/>
            <person name="Bidwell S.L."/>
            <person name="Alsmark U.C.M."/>
            <person name="Besteiro S."/>
            <person name="Sicheritz-Ponten T."/>
            <person name="Noel C.J."/>
            <person name="Dacks J.B."/>
            <person name="Foster P.G."/>
            <person name="Simillion C."/>
            <person name="Van de Peer Y."/>
            <person name="Miranda-Saavedra D."/>
            <person name="Barton G.J."/>
            <person name="Westrop G.D."/>
            <person name="Mueller S."/>
            <person name="Dessi D."/>
            <person name="Fiori P.L."/>
            <person name="Ren Q."/>
            <person name="Paulsen I."/>
            <person name="Zhang H."/>
            <person name="Bastida-Corcuera F.D."/>
            <person name="Simoes-Barbosa A."/>
            <person name="Brown M.T."/>
            <person name="Hayes R.D."/>
            <person name="Mukherjee M."/>
            <person name="Okumura C.Y."/>
            <person name="Schneider R."/>
            <person name="Smith A.J."/>
            <person name="Vanacova S."/>
            <person name="Villalvazo M."/>
            <person name="Haas B.J."/>
            <person name="Pertea M."/>
            <person name="Feldblyum T.V."/>
            <person name="Utterback T.R."/>
            <person name="Shu C.L."/>
            <person name="Osoegawa K."/>
            <person name="de Jong P.J."/>
            <person name="Hrdy I."/>
            <person name="Horvathova L."/>
            <person name="Zubacova Z."/>
            <person name="Dolezal P."/>
            <person name="Malik S.B."/>
            <person name="Logsdon J.M. Jr."/>
            <person name="Henze K."/>
            <person name="Gupta A."/>
            <person name="Wang C.C."/>
            <person name="Dunne R.L."/>
            <person name="Upcroft J.A."/>
            <person name="Upcroft P."/>
            <person name="White O."/>
            <person name="Salzberg S.L."/>
            <person name="Tang P."/>
            <person name="Chiu C.-H."/>
            <person name="Lee Y.-S."/>
            <person name="Embley T.M."/>
            <person name="Coombs G.H."/>
            <person name="Mottram J.C."/>
            <person name="Tachezy J."/>
            <person name="Fraser-Liggett C.M."/>
            <person name="Johnson P.J."/>
        </authorList>
    </citation>
    <scope>NUCLEOTIDE SEQUENCE [LARGE SCALE GENOMIC DNA]</scope>
    <source>
        <strain evidence="3">G3</strain>
    </source>
</reference>
<gene>
    <name evidence="3" type="ORF">TVAG_110560</name>
</gene>
<accession>A2DGQ7</accession>
<evidence type="ECO:0000256" key="1">
    <source>
        <dbReference type="SAM" id="Coils"/>
    </source>
</evidence>
<organism evidence="3 4">
    <name type="scientific">Trichomonas vaginalis (strain ATCC PRA-98 / G3)</name>
    <dbReference type="NCBI Taxonomy" id="412133"/>
    <lineage>
        <taxon>Eukaryota</taxon>
        <taxon>Metamonada</taxon>
        <taxon>Parabasalia</taxon>
        <taxon>Trichomonadida</taxon>
        <taxon>Trichomonadidae</taxon>
        <taxon>Trichomonas</taxon>
    </lineage>
</organism>
<evidence type="ECO:0000313" key="3">
    <source>
        <dbReference type="EMBL" id="EAY20444.1"/>
    </source>
</evidence>
<sequence>MRGAQKQDLLKQNTMDGLIAATSTHGFMIFEISKKTYRLEELFERNMKRSLFISMAKQLINRERHQNLISNQKLLHNLNIYNLLLQKSIFDYWRQRRKWILFTRKIKTNVQLKIFQLARLQLPKIYREIYRSNWASLSLELLRHTRIQKCQDLHDSRANKLILQKYIHQWHENAVTSAQNKASIILKWEELYKKLHKRQIKSNFRLKAYENEQRRKWKLLINGKKVSKILLVYNQFVTKQNWKYFARQLAFQQRLNAVKAAHDRLERIKKWKELSHKYKSNLQTQTLIKESNHIKYKRLFKYFIRETLHNEKLNDLRLAKDKINEIREKRSNKELQRNMLYLWNERAMIHRVTMTKLKSSFNKAYNIIARSAKNRAAEMIQKSFRSYMIRRESNLSLLQKMFMGWRHLIPNITDRLVSDFPDMILILEKPKILEFNVKIPDTNKLSVFKEMSTVLRTEKEILLDEIANDSTKLIKFSFDPNLKQHKVLENLMNYYQNKNDIISSFANSISTLININLSDNFANQVSISHLNDINKIETKLFVDDIQMYNFDPKLNDIKLENTPLEFFYQANPSYEDDINFVALNATKSFANVNKNFQKETKSILPFYKKISIPLNVSFTKHYSNMLSLDMNLKYTALPSFKPIKCLTFEKIPKQDVNDDFTYDATSHINLSLDFAKRIDMKPINSFSIEEIELCPDDIPEEAASKINFDSVFNSLLSTKFINISPTPILPTPEFPEEFFDEMIEDSINSICYTKMDPLYDLHFSKFQKQQIDDDFYVDLPLFIPEYLVPLHKSLSFLAQNQIPSPDFDEISNDYSNNLTLSLSDTKIDLQQIFNVCKEMRDRIEDESMIISQKYLLNINDVVSNYVTNNFTKLISISNLFSTKIPKQKLENIYSIQDTCLNNAIQDRNSLNWYVKDKFIPIISENDEIYELPEFEPKFTMNLGFNSISDRKDLNNLYEDQVNSIMHDIKDLDYCYLQLNNSNLASFTFFDFFQLFNLEQIDLQLSLDAMEEEKNVLNNISHPENPHQHPNDKEELYDLELEFNLAEDQFNLQNFENHGFEFYEDMIQELKYPLEFNLYDITNLKYQEFNIQRIDLIHENDLEFINHYDIEKDLSDLLHFINANELIHLQFSKSKEIEFPSYDIELDLKDVDIPIRSDFIGTKEIPKQDYPSYDIDVSLKHVSQTTANPIFALSNDKYFNFDNPEIDLQINLEEVIKVDINSLNSISKVETYQILTPSFDVNLNYHLDDFIANTLDLFEKIAIPYQQVSVEILPDFNNIANILSIKNLFELKSVEIPEINPDTDYEIKFDLDLISIPKFAENEIILLEKSDEIDNYSIKLNFNNLKSNIIRPLTFFTNQAIPEIDFPNYSIELPEIDIKLPYLSYTKEIVKLQEIPENIFDIKLSHLAIPFNRHQGNIINFELNKIKPQEINDVYNLELTFGNEIAFIKEFPFVHDYIPKRNKYFIKYNVTMPSFDFIGIPKFTFEFYPKSKDILSLLDEKALSELSFQFNIDDLHQKNQSLIIYEKSKIKENHINYDDLYEFNDPKLMQRLNNAFEVLQPKQIPEFSVNSNVYSLRLIKLGVNLRRVLRPLNNMKIFGFSEWKDIIPKFENSFDEFIIDNVNDIIEKAIKDITLPEKEDQLQEEESTPNIIIPINDEESVFDIYAALESSSPTAAQNKFNKEEDEEESLISQVDIINDELYEAEEENYSLHMDENKSRDISYVSEEESLNITEDEIIKEEEDFNSEIDSLLDTSNLNDTTYDDSNYLNVTGDHINVSSPNISNSLLLQDDNDSMNAESDESPIYVINQSNEAKTEDKTKSESEEDFSLHTIENENKESSLHFEEDEESLPIDDKDNEKIEKEYGELSSILDFDEDDKAKPDEESLNKFAEESIESIDGLSSIDFDNTLEPKSSFIDQAISDIFSNSEVSKSKPDFVFESDDETQEASQKESPVKQKKGNKVNETDDSIFSFIKSEVEYVSHLEEEEEDQIEEGEIREFDPNESLEQLNSPSLLTNDIQADNLLKEIVEDCINEFYNNLDNTLLNPSTTYLNRSFTMELSRLCRVSVVRRLEEIQFRERDEKRVNWNLNF</sequence>